<evidence type="ECO:0000256" key="4">
    <source>
        <dbReference type="PROSITE-ProRule" id="PRU00335"/>
    </source>
</evidence>
<reference evidence="6" key="1">
    <citation type="journal article" date="2019" name="PLoS Negl. Trop. Dis.">
        <title>Revisiting the worldwide diversity of Leptospira species in the environment.</title>
        <authorList>
            <person name="Vincent A.T."/>
            <person name="Schiettekatte O."/>
            <person name="Bourhy P."/>
            <person name="Veyrier F.J."/>
            <person name="Picardeau M."/>
        </authorList>
    </citation>
    <scope>NUCLEOTIDE SEQUENCE [LARGE SCALE GENOMIC DNA]</scope>
    <source>
        <strain evidence="6">201800277</strain>
    </source>
</reference>
<comment type="caution">
    <text evidence="6">The sequence shown here is derived from an EMBL/GenBank/DDBJ whole genome shotgun (WGS) entry which is preliminary data.</text>
</comment>
<evidence type="ECO:0000313" key="6">
    <source>
        <dbReference type="EMBL" id="TGK93030.1"/>
    </source>
</evidence>
<organism evidence="6 7">
    <name type="scientific">Leptospira brenneri</name>
    <dbReference type="NCBI Taxonomy" id="2023182"/>
    <lineage>
        <taxon>Bacteria</taxon>
        <taxon>Pseudomonadati</taxon>
        <taxon>Spirochaetota</taxon>
        <taxon>Spirochaetia</taxon>
        <taxon>Leptospirales</taxon>
        <taxon>Leptospiraceae</taxon>
        <taxon>Leptospira</taxon>
    </lineage>
</organism>
<keyword evidence="2 4" id="KW-0238">DNA-binding</keyword>
<evidence type="ECO:0000259" key="5">
    <source>
        <dbReference type="PROSITE" id="PS50977"/>
    </source>
</evidence>
<dbReference type="InterPro" id="IPR036271">
    <property type="entry name" value="Tet_transcr_reg_TetR-rel_C_sf"/>
</dbReference>
<keyword evidence="3" id="KW-0804">Transcription</keyword>
<feature type="DNA-binding region" description="H-T-H motif" evidence="4">
    <location>
        <begin position="26"/>
        <end position="45"/>
    </location>
</feature>
<dbReference type="PANTHER" id="PTHR47506:SF1">
    <property type="entry name" value="HTH-TYPE TRANSCRIPTIONAL REGULATOR YJDC"/>
    <property type="match status" value="1"/>
</dbReference>
<keyword evidence="1" id="KW-0805">Transcription regulation</keyword>
<evidence type="ECO:0000313" key="7">
    <source>
        <dbReference type="Proteomes" id="UP000297891"/>
    </source>
</evidence>
<sequence length="196" mass="22977">MKGSPRHRILEIAKKRFYQQGYYHTGINQLIRESGTAKASFYDHFPSKRDLGIRVIQAYGADVLVWFRQILRESHSPDDFIAELSKAVLIQMNEDGSYYQGCPIAIFSCQFPVGEQPFSDEFKSIAFRWESLFAMYIGRWQSNDLLEEKVSPMEMARDLINLYEGALINWRISLNEVYIKRMLVQMKQVFDLSIKR</sequence>
<dbReference type="PROSITE" id="PS50977">
    <property type="entry name" value="HTH_TETR_2"/>
    <property type="match status" value="1"/>
</dbReference>
<dbReference type="EMBL" id="RQFP01000008">
    <property type="protein sequence ID" value="TGK93030.1"/>
    <property type="molecule type" value="Genomic_DNA"/>
</dbReference>
<protein>
    <submittedName>
        <fullName evidence="6">TetR/AcrR family transcriptional regulator</fullName>
    </submittedName>
</protein>
<dbReference type="GO" id="GO:0003677">
    <property type="term" value="F:DNA binding"/>
    <property type="evidence" value="ECO:0007669"/>
    <property type="project" value="UniProtKB-UniRule"/>
</dbReference>
<accession>A0A2M9XXN9</accession>
<dbReference type="RefSeq" id="WP_100792202.1">
    <property type="nucleotide sequence ID" value="NZ_NPDQ01000011.1"/>
</dbReference>
<dbReference type="SUPFAM" id="SSF48498">
    <property type="entry name" value="Tetracyclin repressor-like, C-terminal domain"/>
    <property type="match status" value="1"/>
</dbReference>
<dbReference type="Gene3D" id="1.10.357.10">
    <property type="entry name" value="Tetracycline Repressor, domain 2"/>
    <property type="match status" value="1"/>
</dbReference>
<proteinExistence type="predicted"/>
<keyword evidence="7" id="KW-1185">Reference proteome</keyword>
<dbReference type="OrthoDB" id="9812484at2"/>
<feature type="domain" description="HTH tetR-type" evidence="5">
    <location>
        <begin position="3"/>
        <end position="63"/>
    </location>
</feature>
<dbReference type="SUPFAM" id="SSF46689">
    <property type="entry name" value="Homeodomain-like"/>
    <property type="match status" value="1"/>
</dbReference>
<dbReference type="AlphaFoldDB" id="A0A2M9XXN9"/>
<gene>
    <name evidence="6" type="ORF">EHQ30_12450</name>
</gene>
<evidence type="ECO:0000256" key="2">
    <source>
        <dbReference type="ARBA" id="ARBA00023125"/>
    </source>
</evidence>
<dbReference type="InterPro" id="IPR009057">
    <property type="entry name" value="Homeodomain-like_sf"/>
</dbReference>
<evidence type="ECO:0000256" key="3">
    <source>
        <dbReference type="ARBA" id="ARBA00023163"/>
    </source>
</evidence>
<dbReference type="Proteomes" id="UP000297891">
    <property type="component" value="Unassembled WGS sequence"/>
</dbReference>
<dbReference type="Pfam" id="PF00440">
    <property type="entry name" value="TetR_N"/>
    <property type="match status" value="1"/>
</dbReference>
<name>A0A2M9XXN9_9LEPT</name>
<dbReference type="InterPro" id="IPR001647">
    <property type="entry name" value="HTH_TetR"/>
</dbReference>
<dbReference type="PRINTS" id="PR00455">
    <property type="entry name" value="HTHTETR"/>
</dbReference>
<dbReference type="PANTHER" id="PTHR47506">
    <property type="entry name" value="TRANSCRIPTIONAL REGULATORY PROTEIN"/>
    <property type="match status" value="1"/>
</dbReference>
<evidence type="ECO:0000256" key="1">
    <source>
        <dbReference type="ARBA" id="ARBA00023015"/>
    </source>
</evidence>